<name>A0A923L8X3_9BACI</name>
<protein>
    <submittedName>
        <fullName evidence="2">Uncharacterized protein</fullName>
    </submittedName>
</protein>
<gene>
    <name evidence="2" type="ORF">H8S33_18420</name>
</gene>
<comment type="caution">
    <text evidence="2">The sequence shown here is derived from an EMBL/GenBank/DDBJ whole genome shotgun (WGS) entry which is preliminary data.</text>
</comment>
<feature type="transmembrane region" description="Helical" evidence="1">
    <location>
        <begin position="9"/>
        <end position="30"/>
    </location>
</feature>
<dbReference type="AlphaFoldDB" id="A0A923L8X3"/>
<evidence type="ECO:0000313" key="3">
    <source>
        <dbReference type="Proteomes" id="UP000637359"/>
    </source>
</evidence>
<sequence>MNNEGKKKYVYLIIGYLGLLLTVLAIVRYITIIQDTLGQALAVMGSILLISFLRFAENKIGVTTREKAIFSIAFVTILIVVLFILV</sequence>
<keyword evidence="1" id="KW-0472">Membrane</keyword>
<dbReference type="EMBL" id="JACOOL010000020">
    <property type="protein sequence ID" value="MBC5638748.1"/>
    <property type="molecule type" value="Genomic_DNA"/>
</dbReference>
<organism evidence="2 3">
    <name type="scientific">Ornithinibacillus hominis</name>
    <dbReference type="NCBI Taxonomy" id="2763055"/>
    <lineage>
        <taxon>Bacteria</taxon>
        <taxon>Bacillati</taxon>
        <taxon>Bacillota</taxon>
        <taxon>Bacilli</taxon>
        <taxon>Bacillales</taxon>
        <taxon>Bacillaceae</taxon>
        <taxon>Ornithinibacillus</taxon>
    </lineage>
</organism>
<keyword evidence="3" id="KW-1185">Reference proteome</keyword>
<evidence type="ECO:0000313" key="2">
    <source>
        <dbReference type="EMBL" id="MBC5638748.1"/>
    </source>
</evidence>
<proteinExistence type="predicted"/>
<accession>A0A923L8X3</accession>
<reference evidence="2" key="1">
    <citation type="submission" date="2020-08" db="EMBL/GenBank/DDBJ databases">
        <title>Genome public.</title>
        <authorList>
            <person name="Liu C."/>
            <person name="Sun Q."/>
        </authorList>
    </citation>
    <scope>NUCLEOTIDE SEQUENCE</scope>
    <source>
        <strain evidence="2">BX22</strain>
    </source>
</reference>
<keyword evidence="1" id="KW-1133">Transmembrane helix</keyword>
<keyword evidence="1" id="KW-0812">Transmembrane</keyword>
<dbReference type="Proteomes" id="UP000637359">
    <property type="component" value="Unassembled WGS sequence"/>
</dbReference>
<feature type="transmembrane region" description="Helical" evidence="1">
    <location>
        <begin position="68"/>
        <end position="85"/>
    </location>
</feature>
<feature type="transmembrane region" description="Helical" evidence="1">
    <location>
        <begin position="36"/>
        <end position="56"/>
    </location>
</feature>
<evidence type="ECO:0000256" key="1">
    <source>
        <dbReference type="SAM" id="Phobius"/>
    </source>
</evidence>
<dbReference type="RefSeq" id="WP_186871441.1">
    <property type="nucleotide sequence ID" value="NZ_JACOOL010000020.1"/>
</dbReference>